<dbReference type="Gene3D" id="1.10.287.470">
    <property type="entry name" value="Helix hairpin bin"/>
    <property type="match status" value="1"/>
</dbReference>
<keyword evidence="1" id="KW-1133">Transmembrane helix</keyword>
<dbReference type="PRINTS" id="PR01490">
    <property type="entry name" value="RTXTOXIND"/>
</dbReference>
<dbReference type="GO" id="GO:0015562">
    <property type="term" value="F:efflux transmembrane transporter activity"/>
    <property type="evidence" value="ECO:0007669"/>
    <property type="project" value="TreeGrafter"/>
</dbReference>
<dbReference type="Proteomes" id="UP000322454">
    <property type="component" value="Unassembled WGS sequence"/>
</dbReference>
<feature type="domain" description="CusB-like beta-barrel" evidence="2">
    <location>
        <begin position="289"/>
        <end position="383"/>
    </location>
</feature>
<protein>
    <submittedName>
        <fullName evidence="3">HlyD family secretion protein</fullName>
    </submittedName>
</protein>
<evidence type="ECO:0000259" key="2">
    <source>
        <dbReference type="Pfam" id="PF25954"/>
    </source>
</evidence>
<proteinExistence type="predicted"/>
<organism evidence="3 4">
    <name type="scientific">Candidatus Acidulodesulfobacterium acidiphilum</name>
    <dbReference type="NCBI Taxonomy" id="2597224"/>
    <lineage>
        <taxon>Bacteria</taxon>
        <taxon>Deltaproteobacteria</taxon>
        <taxon>Candidatus Acidulodesulfobacterales</taxon>
        <taxon>Candidatus Acidulodesulfobacterium</taxon>
    </lineage>
</organism>
<sequence>MNGENEKAETAQNDSLKEADSKFTKKNIITASIILLIAIIGGIFVLRWYIFGLTHVYTEDAEVDGHIVSISTMVPGNIKAVYVHKNEIVKKGELIARINDSTYYPEMLQAKENYKLAKAKLFSAGGNVAQFIGNSYNAYYINRLSYTTASANLHKAKLSYILAKKNYLRGLALLNKQFITKEQFDTLDTQYLISRQAFISAQSALRTARRNYVESRYIKSVSYANKLTTLIPIEKAVKVAQAAYKVALANYKNTFIYSPINGVITEKMSYAGEYVTPSTPIVMENNLKRVWVTANVKETVIGNVKKGDPVTITVDSFPGKVFRGTVKFVGSVTTSKFALIPTNNPSGTFTKVTHRLPVRIEILNDKNHLLKPGMMVEVTINTAGKSGK</sequence>
<dbReference type="SUPFAM" id="SSF111369">
    <property type="entry name" value="HlyD-like secretion proteins"/>
    <property type="match status" value="1"/>
</dbReference>
<dbReference type="GO" id="GO:1990281">
    <property type="term" value="C:efflux pump complex"/>
    <property type="evidence" value="ECO:0007669"/>
    <property type="project" value="TreeGrafter"/>
</dbReference>
<dbReference type="Gene3D" id="2.40.30.170">
    <property type="match status" value="1"/>
</dbReference>
<name>A0A520XAF1_9DELT</name>
<dbReference type="AlphaFoldDB" id="A0A520XAF1"/>
<evidence type="ECO:0000313" key="3">
    <source>
        <dbReference type="EMBL" id="RZV38190.1"/>
    </source>
</evidence>
<gene>
    <name evidence="3" type="ORF">EVJ48_07565</name>
</gene>
<feature type="transmembrane region" description="Helical" evidence="1">
    <location>
        <begin position="28"/>
        <end position="50"/>
    </location>
</feature>
<keyword evidence="1" id="KW-0812">Transmembrane</keyword>
<dbReference type="EMBL" id="SHMQ01000022">
    <property type="protein sequence ID" value="RZV38190.1"/>
    <property type="molecule type" value="Genomic_DNA"/>
</dbReference>
<keyword evidence="1" id="KW-0472">Membrane</keyword>
<dbReference type="Gene3D" id="2.40.50.100">
    <property type="match status" value="1"/>
</dbReference>
<dbReference type="Pfam" id="PF25954">
    <property type="entry name" value="Beta-barrel_RND_2"/>
    <property type="match status" value="1"/>
</dbReference>
<comment type="caution">
    <text evidence="3">The sequence shown here is derived from an EMBL/GenBank/DDBJ whole genome shotgun (WGS) entry which is preliminary data.</text>
</comment>
<reference evidence="3 4" key="1">
    <citation type="submission" date="2019-01" db="EMBL/GenBank/DDBJ databases">
        <title>Insights into ecological role of a new deltaproteobacterial order Candidatus Sinidesulfobacterales (Sva0485) by metagenomics and metatranscriptomics.</title>
        <authorList>
            <person name="Tan S."/>
            <person name="Liu J."/>
            <person name="Fang Y."/>
            <person name="Hedlund B."/>
            <person name="Lian Z.-H."/>
            <person name="Huang L.-Y."/>
            <person name="Li J.-T."/>
            <person name="Huang L.-N."/>
            <person name="Li W.-J."/>
            <person name="Jiang H.-C."/>
            <person name="Dong H.-L."/>
            <person name="Shu W.-S."/>
        </authorList>
    </citation>
    <scope>NUCLEOTIDE SEQUENCE [LARGE SCALE GENOMIC DNA]</scope>
    <source>
        <strain evidence="3">AP4</strain>
    </source>
</reference>
<accession>A0A520XAF1</accession>
<dbReference type="InterPro" id="IPR058792">
    <property type="entry name" value="Beta-barrel_RND_2"/>
</dbReference>
<dbReference type="PANTHER" id="PTHR30469">
    <property type="entry name" value="MULTIDRUG RESISTANCE PROTEIN MDTA"/>
    <property type="match status" value="1"/>
</dbReference>
<dbReference type="PANTHER" id="PTHR30469:SF33">
    <property type="entry name" value="SLR1207 PROTEIN"/>
    <property type="match status" value="1"/>
</dbReference>
<evidence type="ECO:0000313" key="4">
    <source>
        <dbReference type="Proteomes" id="UP000322454"/>
    </source>
</evidence>
<evidence type="ECO:0000256" key="1">
    <source>
        <dbReference type="SAM" id="Phobius"/>
    </source>
</evidence>